<keyword evidence="2" id="KW-1133">Transmembrane helix</keyword>
<evidence type="ECO:0000313" key="3">
    <source>
        <dbReference type="EMBL" id="SDF52139.1"/>
    </source>
</evidence>
<proteinExistence type="predicted"/>
<dbReference type="OrthoDB" id="5460952at2"/>
<keyword evidence="2" id="KW-0812">Transmembrane</keyword>
<feature type="transmembrane region" description="Helical" evidence="2">
    <location>
        <begin position="381"/>
        <end position="406"/>
    </location>
</feature>
<keyword evidence="4" id="KW-1185">Reference proteome</keyword>
<dbReference type="AlphaFoldDB" id="A0A1G7LT50"/>
<sequence>MTQNSTPESPSRAAADDQHPADAAAPESAAPQAAPATAPGSPIPEVPRPEAPAAPSPAPTAPDAWAAFKSAAPERDAASDGPVRSAANEDAPEAAAAQATPGQNAPDAPHAPDAASAASGKSTPAAPEGALTAPTAPTAAQDDAPLTLTPPAAPSAERASAAAAAAAPLPADKLFNALSRLGPLVPLLLLLALAWPALLGNGLYCPREAHTVLAFQDGLQQGGWLAAGAGSGLWPGYFWYLGGLHALLASAAPQGLAFFFPLAAALGALLPLKAVWVLARTAGLDRREALAGCLLLTAAPIFVPAAYFVGPESLAAALTSFSLACLCVGWQKPRAWLLLPLGFALAALAGLTGGLFHVLLPLLTSLVFLCWRSGGFARARALDGVIGFALLLALLGLWLGALMLGAQPEGYLTGLRGQLWIHPDPAHWWLPWLLAGLGLLPWLGALLCVSWTRVLRTAARDAAASRRERAGVAFLWIACLLAALLALATPHPATAALCLACLAAPLLGKAVLRLSPVGGKLFRWLAALILLLAGLALAAAGFSFSLNWIAGLLRVSLAPEAVAALAGLTGLPILGGVCLLAAVLLARPRATGAGMGATLLLGACLSVALTLTAALLLGPRLDVLPQAGLKRLEALTAPAPSAPAEAAPLEAAPAEPTPEKTTPPAPAAPEAVAPPSSAPVPAPAQEAPAAPAPTPTTPAAPEAAAPPAVKTPVPTESAPEKTAPSAPEAPAPAASQPATAL</sequence>
<name>A0A1G7LT50_9BACT</name>
<dbReference type="GO" id="GO:0016740">
    <property type="term" value="F:transferase activity"/>
    <property type="evidence" value="ECO:0007669"/>
    <property type="project" value="UniProtKB-KW"/>
</dbReference>
<evidence type="ECO:0000256" key="2">
    <source>
        <dbReference type="SAM" id="Phobius"/>
    </source>
</evidence>
<keyword evidence="2" id="KW-0472">Membrane</keyword>
<evidence type="ECO:0000313" key="4">
    <source>
        <dbReference type="Proteomes" id="UP000199355"/>
    </source>
</evidence>
<dbReference type="PANTHER" id="PTHR13328:SF4">
    <property type="entry name" value="NEGATIVE ELONGATION FACTOR A"/>
    <property type="match status" value="1"/>
</dbReference>
<dbReference type="PANTHER" id="PTHR13328">
    <property type="entry name" value="NEGATIVE ELONGATION FACTOR A NELF-A"/>
    <property type="match status" value="1"/>
</dbReference>
<dbReference type="STRING" id="571438.SAMN05192586_1076"/>
<feature type="transmembrane region" description="Helical" evidence="2">
    <location>
        <begin position="256"/>
        <end position="277"/>
    </location>
</feature>
<feature type="transmembrane region" description="Helical" evidence="2">
    <location>
        <begin position="561"/>
        <end position="585"/>
    </location>
</feature>
<organism evidence="3 4">
    <name type="scientific">Desulfovibrio legallii</name>
    <dbReference type="NCBI Taxonomy" id="571438"/>
    <lineage>
        <taxon>Bacteria</taxon>
        <taxon>Pseudomonadati</taxon>
        <taxon>Thermodesulfobacteriota</taxon>
        <taxon>Desulfovibrionia</taxon>
        <taxon>Desulfovibrionales</taxon>
        <taxon>Desulfovibrionaceae</taxon>
        <taxon>Desulfovibrio</taxon>
    </lineage>
</organism>
<dbReference type="Proteomes" id="UP000199355">
    <property type="component" value="Unassembled WGS sequence"/>
</dbReference>
<feature type="transmembrane region" description="Helical" evidence="2">
    <location>
        <begin position="426"/>
        <end position="449"/>
    </location>
</feature>
<feature type="transmembrane region" description="Helical" evidence="2">
    <location>
        <begin position="597"/>
        <end position="617"/>
    </location>
</feature>
<feature type="compositionally biased region" description="Low complexity" evidence="1">
    <location>
        <begin position="640"/>
        <end position="660"/>
    </location>
</feature>
<dbReference type="RefSeq" id="WP_143339524.1">
    <property type="nucleotide sequence ID" value="NZ_FNBX01000007.1"/>
</dbReference>
<feature type="transmembrane region" description="Helical" evidence="2">
    <location>
        <begin position="184"/>
        <end position="204"/>
    </location>
</feature>
<feature type="compositionally biased region" description="Pro residues" evidence="1">
    <location>
        <begin position="41"/>
        <end position="60"/>
    </location>
</feature>
<feature type="compositionally biased region" description="Low complexity" evidence="1">
    <location>
        <begin position="86"/>
        <end position="159"/>
    </location>
</feature>
<keyword evidence="3" id="KW-0808">Transferase</keyword>
<feature type="transmembrane region" description="Helical" evidence="2">
    <location>
        <begin position="289"/>
        <end position="309"/>
    </location>
</feature>
<feature type="compositionally biased region" description="Low complexity" evidence="1">
    <location>
        <begin position="21"/>
        <end position="39"/>
    </location>
</feature>
<feature type="transmembrane region" description="Helical" evidence="2">
    <location>
        <begin position="343"/>
        <end position="369"/>
    </location>
</feature>
<reference evidence="4" key="1">
    <citation type="submission" date="2016-10" db="EMBL/GenBank/DDBJ databases">
        <authorList>
            <person name="Varghese N."/>
            <person name="Submissions S."/>
        </authorList>
    </citation>
    <scope>NUCLEOTIDE SEQUENCE [LARGE SCALE GENOMIC DNA]</scope>
    <source>
        <strain evidence="4">KHC7</strain>
    </source>
</reference>
<feature type="transmembrane region" description="Helical" evidence="2">
    <location>
        <begin position="224"/>
        <end position="244"/>
    </location>
</feature>
<evidence type="ECO:0000256" key="1">
    <source>
        <dbReference type="SAM" id="MobiDB-lite"/>
    </source>
</evidence>
<feature type="transmembrane region" description="Helical" evidence="2">
    <location>
        <begin position="470"/>
        <end position="488"/>
    </location>
</feature>
<feature type="region of interest" description="Disordered" evidence="1">
    <location>
        <begin position="1"/>
        <end position="159"/>
    </location>
</feature>
<feature type="compositionally biased region" description="Low complexity" evidence="1">
    <location>
        <begin position="699"/>
        <end position="741"/>
    </location>
</feature>
<dbReference type="EMBL" id="FNBX01000007">
    <property type="protein sequence ID" value="SDF52139.1"/>
    <property type="molecule type" value="Genomic_DNA"/>
</dbReference>
<feature type="region of interest" description="Disordered" evidence="1">
    <location>
        <begin position="640"/>
        <end position="741"/>
    </location>
</feature>
<dbReference type="InterPro" id="IPR052828">
    <property type="entry name" value="NELF-A_domain"/>
</dbReference>
<gene>
    <name evidence="3" type="ORF">SAMN05192586_1076</name>
</gene>
<protein>
    <submittedName>
        <fullName evidence="3">4-amino-4-deoxy-L-arabinose transferase</fullName>
    </submittedName>
</protein>
<feature type="transmembrane region" description="Helical" evidence="2">
    <location>
        <begin position="494"/>
        <end position="512"/>
    </location>
</feature>
<accession>A0A1G7LT50</accession>
<feature type="transmembrane region" description="Helical" evidence="2">
    <location>
        <begin position="524"/>
        <end position="549"/>
    </location>
</feature>